<dbReference type="EMBL" id="JACHOB010000001">
    <property type="protein sequence ID" value="MBB4657731.1"/>
    <property type="molecule type" value="Genomic_DNA"/>
</dbReference>
<dbReference type="SUPFAM" id="SSF48452">
    <property type="entry name" value="TPR-like"/>
    <property type="match status" value="1"/>
</dbReference>
<proteinExistence type="predicted"/>
<dbReference type="PROSITE" id="PS51257">
    <property type="entry name" value="PROKAR_LIPOPROTEIN"/>
    <property type="match status" value="1"/>
</dbReference>
<keyword evidence="1" id="KW-0802">TPR repeat</keyword>
<dbReference type="RefSeq" id="WP_183815068.1">
    <property type="nucleotide sequence ID" value="NZ_JACHOB010000001.1"/>
</dbReference>
<accession>A0A840I0B9</accession>
<sequence>MIPRLLAAASLAALCACASVSGSGLSPDELTVIGQESGPDGLDPIAEAAFWGTRYDRNPSDATIATSFSRALRSIENNEESLRVMGQMAQRAPEDARVQLEYGKSLIANERPYEAVRPIERSIELGLYEDWSAYSAYGVALDKTGRHRDAREQYDRALALSPGNAQVLNNKGLSYALQGDGGMAERTLRAATGGPGGTARMRQNLALVLGLNGKTGEAEMLARSDLPPRVADGNVAYFRSLVAQPSYWGGLTHQNADLPNFDELGPETPTYEPAAAANTAPKPAGKPKPADAPNEVEPFEPAEGKPAAGVSASADAKADTQVAATEAPMALSSEDGV</sequence>
<feature type="compositionally biased region" description="Low complexity" evidence="2">
    <location>
        <begin position="266"/>
        <end position="283"/>
    </location>
</feature>
<dbReference type="InterPro" id="IPR011990">
    <property type="entry name" value="TPR-like_helical_dom_sf"/>
</dbReference>
<feature type="region of interest" description="Disordered" evidence="2">
    <location>
        <begin position="258"/>
        <end position="337"/>
    </location>
</feature>
<evidence type="ECO:0000256" key="2">
    <source>
        <dbReference type="SAM" id="MobiDB-lite"/>
    </source>
</evidence>
<reference evidence="4 5" key="1">
    <citation type="submission" date="2020-08" db="EMBL/GenBank/DDBJ databases">
        <title>Genomic Encyclopedia of Type Strains, Phase IV (KMG-IV): sequencing the most valuable type-strain genomes for metagenomic binning, comparative biology and taxonomic classification.</title>
        <authorList>
            <person name="Goeker M."/>
        </authorList>
    </citation>
    <scope>NUCLEOTIDE SEQUENCE [LARGE SCALE GENOMIC DNA]</scope>
    <source>
        <strain evidence="4 5">DSM 102850</strain>
    </source>
</reference>
<keyword evidence="5" id="KW-1185">Reference proteome</keyword>
<organism evidence="4 5">
    <name type="scientific">Parvularcula dongshanensis</name>
    <dbReference type="NCBI Taxonomy" id="1173995"/>
    <lineage>
        <taxon>Bacteria</taxon>
        <taxon>Pseudomonadati</taxon>
        <taxon>Pseudomonadota</taxon>
        <taxon>Alphaproteobacteria</taxon>
        <taxon>Parvularculales</taxon>
        <taxon>Parvularculaceae</taxon>
        <taxon>Parvularcula</taxon>
    </lineage>
</organism>
<feature type="repeat" description="TPR" evidence="1">
    <location>
        <begin position="131"/>
        <end position="164"/>
    </location>
</feature>
<dbReference type="Proteomes" id="UP000563524">
    <property type="component" value="Unassembled WGS sequence"/>
</dbReference>
<keyword evidence="3" id="KW-0732">Signal</keyword>
<dbReference type="Gene3D" id="1.25.40.10">
    <property type="entry name" value="Tetratricopeptide repeat domain"/>
    <property type="match status" value="1"/>
</dbReference>
<dbReference type="AlphaFoldDB" id="A0A840I0B9"/>
<feature type="signal peptide" evidence="3">
    <location>
        <begin position="1"/>
        <end position="18"/>
    </location>
</feature>
<evidence type="ECO:0000256" key="3">
    <source>
        <dbReference type="SAM" id="SignalP"/>
    </source>
</evidence>
<gene>
    <name evidence="4" type="ORF">GGQ59_000231</name>
</gene>
<evidence type="ECO:0000256" key="1">
    <source>
        <dbReference type="PROSITE-ProRule" id="PRU00339"/>
    </source>
</evidence>
<dbReference type="InterPro" id="IPR019734">
    <property type="entry name" value="TPR_rpt"/>
</dbReference>
<name>A0A840I0B9_9PROT</name>
<protein>
    <submittedName>
        <fullName evidence="4">Flp pilus assembly protein TadD</fullName>
    </submittedName>
</protein>
<dbReference type="Pfam" id="PF13432">
    <property type="entry name" value="TPR_16"/>
    <property type="match status" value="1"/>
</dbReference>
<feature type="chain" id="PRO_5032529004" evidence="3">
    <location>
        <begin position="19"/>
        <end position="337"/>
    </location>
</feature>
<dbReference type="PROSITE" id="PS50005">
    <property type="entry name" value="TPR"/>
    <property type="match status" value="1"/>
</dbReference>
<evidence type="ECO:0000313" key="5">
    <source>
        <dbReference type="Proteomes" id="UP000563524"/>
    </source>
</evidence>
<comment type="caution">
    <text evidence="4">The sequence shown here is derived from an EMBL/GenBank/DDBJ whole genome shotgun (WGS) entry which is preliminary data.</text>
</comment>
<evidence type="ECO:0000313" key="4">
    <source>
        <dbReference type="EMBL" id="MBB4657731.1"/>
    </source>
</evidence>